<keyword evidence="2" id="KW-1133">Transmembrane helix</keyword>
<feature type="transmembrane region" description="Helical" evidence="2">
    <location>
        <begin position="122"/>
        <end position="140"/>
    </location>
</feature>
<dbReference type="PANTHER" id="PTHR22911">
    <property type="entry name" value="ACYL-MALONYL CONDENSING ENZYME-RELATED"/>
    <property type="match status" value="1"/>
</dbReference>
<dbReference type="SUPFAM" id="SSF103481">
    <property type="entry name" value="Multidrug resistance efflux transporter EmrE"/>
    <property type="match status" value="2"/>
</dbReference>
<organism evidence="4 5">
    <name type="scientific">Acidilutibacter cellobiosedens</name>
    <dbReference type="NCBI Taxonomy" id="2507161"/>
    <lineage>
        <taxon>Bacteria</taxon>
        <taxon>Bacillati</taxon>
        <taxon>Bacillota</taxon>
        <taxon>Tissierellia</taxon>
        <taxon>Tissierellales</taxon>
        <taxon>Acidilutibacteraceae</taxon>
        <taxon>Acidilutibacter</taxon>
    </lineage>
</organism>
<keyword evidence="5" id="KW-1185">Reference proteome</keyword>
<name>A0A410Q943_9FIRM</name>
<gene>
    <name evidence="4" type="ORF">EQM13_02255</name>
</gene>
<evidence type="ECO:0000313" key="5">
    <source>
        <dbReference type="Proteomes" id="UP000287969"/>
    </source>
</evidence>
<reference evidence="5" key="1">
    <citation type="submission" date="2019-01" db="EMBL/GenBank/DDBJ databases">
        <title>Draft genomes of a novel of Sporanaerobacter strains.</title>
        <authorList>
            <person name="Ma S."/>
        </authorList>
    </citation>
    <scope>NUCLEOTIDE SEQUENCE [LARGE SCALE GENOMIC DNA]</scope>
    <source>
        <strain evidence="5">NJN-17</strain>
    </source>
</reference>
<evidence type="ECO:0000313" key="4">
    <source>
        <dbReference type="EMBL" id="QAT60476.1"/>
    </source>
</evidence>
<proteinExistence type="inferred from homology"/>
<dbReference type="RefSeq" id="WP_114218366.1">
    <property type="nucleotide sequence ID" value="NZ_CP035282.1"/>
</dbReference>
<keyword evidence="2" id="KW-0472">Membrane</keyword>
<dbReference type="Proteomes" id="UP000287969">
    <property type="component" value="Chromosome"/>
</dbReference>
<feature type="domain" description="EamA" evidence="3">
    <location>
        <begin position="147"/>
        <end position="282"/>
    </location>
</feature>
<evidence type="ECO:0000256" key="1">
    <source>
        <dbReference type="ARBA" id="ARBA00007362"/>
    </source>
</evidence>
<dbReference type="PANTHER" id="PTHR22911:SF137">
    <property type="entry name" value="SOLUTE CARRIER FAMILY 35 MEMBER G2-RELATED"/>
    <property type="match status" value="1"/>
</dbReference>
<dbReference type="EMBL" id="CP035282">
    <property type="protein sequence ID" value="QAT60476.1"/>
    <property type="molecule type" value="Genomic_DNA"/>
</dbReference>
<sequence length="294" mass="33072">MTRFRGIVCVAISAILFGCMPLMAKKIYLCGGNPVNLAFNRFVFSLPILFLLMKRFSDNIYINPRQILKVFILSLGFSGTSILLMSSYNYISSFTATTIHFIYPTIVILMDVIIFREKIKPVKYICAILCTIGIMLFYTPDQSGNIIGIIFALTSGITYAFYIVYLDKSNIEELPAFKLAFYLSLISSIELFLFSFATNKLTFNIKPSGWILTIVFSILISTGATTLFQIGVKIIGDQQASILSTFEPITSMILGVLVFKEMLNMKIFTGVFFVILSIILITMFDRSTDKITLK</sequence>
<feature type="transmembrane region" description="Helical" evidence="2">
    <location>
        <begin position="265"/>
        <end position="284"/>
    </location>
</feature>
<evidence type="ECO:0000256" key="2">
    <source>
        <dbReference type="SAM" id="Phobius"/>
    </source>
</evidence>
<evidence type="ECO:0000259" key="3">
    <source>
        <dbReference type="Pfam" id="PF00892"/>
    </source>
</evidence>
<comment type="similarity">
    <text evidence="1">Belongs to the EamA transporter family.</text>
</comment>
<dbReference type="KEGG" id="spoa:EQM13_02255"/>
<dbReference type="InterPro" id="IPR037185">
    <property type="entry name" value="EmrE-like"/>
</dbReference>
<dbReference type="AlphaFoldDB" id="A0A410Q943"/>
<feature type="transmembrane region" description="Helical" evidence="2">
    <location>
        <begin position="66"/>
        <end position="88"/>
    </location>
</feature>
<accession>A0A410Q943</accession>
<dbReference type="OrthoDB" id="9808556at2"/>
<keyword evidence="2" id="KW-0812">Transmembrane</keyword>
<dbReference type="InterPro" id="IPR000620">
    <property type="entry name" value="EamA_dom"/>
</dbReference>
<dbReference type="Gene3D" id="1.10.3730.20">
    <property type="match status" value="1"/>
</dbReference>
<feature type="transmembrane region" description="Helical" evidence="2">
    <location>
        <begin position="34"/>
        <end position="54"/>
    </location>
</feature>
<dbReference type="Pfam" id="PF00892">
    <property type="entry name" value="EamA"/>
    <property type="match status" value="2"/>
</dbReference>
<dbReference type="GO" id="GO:0016020">
    <property type="term" value="C:membrane"/>
    <property type="evidence" value="ECO:0007669"/>
    <property type="project" value="InterPro"/>
</dbReference>
<feature type="transmembrane region" description="Helical" evidence="2">
    <location>
        <begin position="179"/>
        <end position="197"/>
    </location>
</feature>
<feature type="transmembrane region" description="Helical" evidence="2">
    <location>
        <begin position="146"/>
        <end position="167"/>
    </location>
</feature>
<feature type="domain" description="EamA" evidence="3">
    <location>
        <begin position="5"/>
        <end position="138"/>
    </location>
</feature>
<dbReference type="PROSITE" id="PS51257">
    <property type="entry name" value="PROKAR_LIPOPROTEIN"/>
    <property type="match status" value="1"/>
</dbReference>
<feature type="transmembrane region" description="Helical" evidence="2">
    <location>
        <begin position="94"/>
        <end position="115"/>
    </location>
</feature>
<feature type="transmembrane region" description="Helical" evidence="2">
    <location>
        <begin position="209"/>
        <end position="228"/>
    </location>
</feature>
<protein>
    <submittedName>
        <fullName evidence="4">EamA/RhaT family transporter</fullName>
    </submittedName>
</protein>